<dbReference type="EMBL" id="CAJVPU010028852">
    <property type="protein sequence ID" value="CAG8708629.1"/>
    <property type="molecule type" value="Genomic_DNA"/>
</dbReference>
<sequence>IKQPVSASTVCRSYKKYGISRLKPTYHYSEQQALLGKIKPLVDTIRILLPEQVLAEDEYDF</sequence>
<gene>
    <name evidence="1" type="ORF">DHETER_LOCUS12134</name>
</gene>
<organism evidence="1 2">
    <name type="scientific">Dentiscutata heterogama</name>
    <dbReference type="NCBI Taxonomy" id="1316150"/>
    <lineage>
        <taxon>Eukaryota</taxon>
        <taxon>Fungi</taxon>
        <taxon>Fungi incertae sedis</taxon>
        <taxon>Mucoromycota</taxon>
        <taxon>Glomeromycotina</taxon>
        <taxon>Glomeromycetes</taxon>
        <taxon>Diversisporales</taxon>
        <taxon>Gigasporaceae</taxon>
        <taxon>Dentiscutata</taxon>
    </lineage>
</organism>
<comment type="caution">
    <text evidence="1">The sequence shown here is derived from an EMBL/GenBank/DDBJ whole genome shotgun (WGS) entry which is preliminary data.</text>
</comment>
<protein>
    <submittedName>
        <fullName evidence="1">4214_t:CDS:1</fullName>
    </submittedName>
</protein>
<reference evidence="1" key="1">
    <citation type="submission" date="2021-06" db="EMBL/GenBank/DDBJ databases">
        <authorList>
            <person name="Kallberg Y."/>
            <person name="Tangrot J."/>
            <person name="Rosling A."/>
        </authorList>
    </citation>
    <scope>NUCLEOTIDE SEQUENCE</scope>
    <source>
        <strain evidence="1">IL203A</strain>
    </source>
</reference>
<feature type="non-terminal residue" evidence="1">
    <location>
        <position position="1"/>
    </location>
</feature>
<proteinExistence type="predicted"/>
<keyword evidence="2" id="KW-1185">Reference proteome</keyword>
<evidence type="ECO:0000313" key="1">
    <source>
        <dbReference type="EMBL" id="CAG8708629.1"/>
    </source>
</evidence>
<name>A0ACA9PMT9_9GLOM</name>
<dbReference type="Proteomes" id="UP000789702">
    <property type="component" value="Unassembled WGS sequence"/>
</dbReference>
<accession>A0ACA9PMT9</accession>
<evidence type="ECO:0000313" key="2">
    <source>
        <dbReference type="Proteomes" id="UP000789702"/>
    </source>
</evidence>